<dbReference type="PROSITE" id="PS50297">
    <property type="entry name" value="ANK_REP_REGION"/>
    <property type="match status" value="7"/>
</dbReference>
<dbReference type="InterPro" id="IPR036770">
    <property type="entry name" value="Ankyrin_rpt-contain_sf"/>
</dbReference>
<feature type="region of interest" description="Disordered" evidence="4">
    <location>
        <begin position="466"/>
        <end position="526"/>
    </location>
</feature>
<protein>
    <recommendedName>
        <fullName evidence="5">Protein kinase domain-containing protein</fullName>
    </recommendedName>
</protein>
<dbReference type="PANTHER" id="PTHR24198">
    <property type="entry name" value="ANKYRIN REPEAT AND PROTEIN KINASE DOMAIN-CONTAINING PROTEIN"/>
    <property type="match status" value="1"/>
</dbReference>
<gene>
    <name evidence="6" type="ORF">HYH03_004214</name>
</gene>
<feature type="compositionally biased region" description="Low complexity" evidence="4">
    <location>
        <begin position="829"/>
        <end position="843"/>
    </location>
</feature>
<dbReference type="InterPro" id="IPR002110">
    <property type="entry name" value="Ankyrin_rpt"/>
</dbReference>
<dbReference type="Proteomes" id="UP000612055">
    <property type="component" value="Unassembled WGS sequence"/>
</dbReference>
<dbReference type="SMART" id="SM00220">
    <property type="entry name" value="S_TKc"/>
    <property type="match status" value="1"/>
</dbReference>
<feature type="compositionally biased region" description="Low complexity" evidence="4">
    <location>
        <begin position="1670"/>
        <end position="1712"/>
    </location>
</feature>
<feature type="compositionally biased region" description="Low complexity" evidence="4">
    <location>
        <begin position="585"/>
        <end position="602"/>
    </location>
</feature>
<feature type="region of interest" description="Disordered" evidence="4">
    <location>
        <begin position="895"/>
        <end position="947"/>
    </location>
</feature>
<feature type="region of interest" description="Disordered" evidence="4">
    <location>
        <begin position="2116"/>
        <end position="2155"/>
    </location>
</feature>
<evidence type="ECO:0000256" key="1">
    <source>
        <dbReference type="ARBA" id="ARBA00022737"/>
    </source>
</evidence>
<evidence type="ECO:0000259" key="5">
    <source>
        <dbReference type="PROSITE" id="PS50011"/>
    </source>
</evidence>
<feature type="region of interest" description="Disordered" evidence="4">
    <location>
        <begin position="1794"/>
        <end position="1820"/>
    </location>
</feature>
<feature type="compositionally biased region" description="Low complexity" evidence="4">
    <location>
        <begin position="765"/>
        <end position="777"/>
    </location>
</feature>
<dbReference type="PROSITE" id="PS50011">
    <property type="entry name" value="PROTEIN_KINASE_DOM"/>
    <property type="match status" value="1"/>
</dbReference>
<sequence length="2155" mass="218776">MAAGPATSGASQLAAAIEQHQPPRLLVKLLKAGASVDATDLQGRTPLHISVLAGNAEAVTVLLDHASKVTRPLRGPKGDPSQAPASPWALATAPGPAPARPSPLHLAAERNEAILRIILSHSSLSSVGASFLGIALSSRPHPALLELRDARGWTLLHYAVSRGNTASLRLLLQFISGLEDGSSSSGDSHRASLVVKRPCSGVNITDHNGHTPLHQAALVGDAECCRLLLKAGADIAAVSAPPEGALPLHLAACGNNPASVEALFRHAVAQAGFRAAQAVLLRPNAAGQTALHVAVLHGGGVETARRLLHLVFPVDTRGPVGRTAFHLAALKGSTDMLQMLLRHSTPQQRELRDDEGFTAAHLAAAAGRLEALRTLASGGVSMDASAARAAAALAAAAAGGAVANVPGDCEGWRPLHCAVRRGDLATIEVLVAELGADPYAKDARGRSPCDLVVAVATAAARDANGVVEGDVQRLEEPVPDPEEEEDGKPGAGAGGAARPGSGPTASETTRRPLASTRTELVGAGSDGIFRGPSLGAHGGAGMDVVGHDRLDEPQALHVILTFVRLLHDPLRTSSTVHAPVPLQSGTLGTTSTAATTTAGPAAAAPPPPPPPPAEATGGNDEAVAFQRPSYDPVVQTKGEADVILRLEEPHGPSTAEVGGVKAIAAAPQSTDSSGKSSSAAHSQSAPTLIVATPPRPSPFGPIKGGAGRASADRGSIERVSAPVGVGHKPAGSPAEPPSLALAFAAHMLAAPAALPPLPPQPQANPQPAARAQVTRPSPFGPKPSAPRPSPFGPPGAPPKLADATAAEPEQVVVATLGPEDGVERSHPSAPAGPGTAVVAGAPVQSTKPSPFGPARRASPFQPQGHANARPASVQPLPPPAPHPALLAVAEEFPKRPLGSTSAPGPFQTLGDIPAPEAPGRRESGNLPVSRQGTSQQPAADSSAQGTSPFATAACSPYGGTGVMDSSLVTAGTGGGQSASGSSSSIGSAALYVISPINSPFGYSTLNRAILLQRNLIAAALMSTLPPRGRGGTVVMAAGAARFTSTALNASVAQTPGLASAGPSAGAGFSPRHSLALSPTQSQQHLALMPGGSSGQQAGGHSNPDSGPSGGPGSGRQGKGKGRRASDRLRALLSTKERDRHPQHLNPQQQPLLQHPNHHQSHANGHSTQAVQHEAPSRQPTAHSHSHLHIQPTHQLLHPYGYASQQLPYHQGGAGSAASARPPSNALPREPSSRFGASLSTSNAPLVAVSGPCVGPVVAPSAAGLAPGLVAWDEPSDTFRATSLNHVSRVWLQWPGVPDPATGWLLAEMVVVDTGTPGGHVWLGLGPLPDLSPSLGSQGSTGSGAMALPSPAAGGGAGAATGMGSCPIMHNPATHVVCIKDGQAFRGGAVVPSLGSAVRLEARNGDTVALFWNRKGRAVAFTLNGHYCGRLADIPAEDSLAPLIGIQCGGFAFRWRCGVSSPAGGAAGAGGRRSNVDGLMVREQMLHEDPETPWQCKEPSMTSLHFAAWGGNLRVLPQLVRTRAFHPDEPDADGWTPLHFAALAGRLDAVRELLGLGASPDVRSRYGATPAMLAAKYGRSRDHVALVRALSDAGADLTCRDARGRTLLMLAAKAGSLAMVQLLLDRGVDPSATDHQDREAQQYAGQHGAVFRLLRNAQAAQRGEGRRQRDGAAATGAQPRGAASAAAQPQAQAQALQWRDGGPTPGTTETGAATDEDADVDPHGRVADSRHLPSLAEQWRVGAGQLVRGRLIEQGAFGAVFEGTWCGARVAIKQIVRGARSNAAAAGEAGAADGAAAAGPAADGAGGAAAGGAAGPGTGAGVEAEASSLEREVAILAALPPHERIARMLGSVELPGEGLCLVMAYYPHTLQGVMQTERLRRSWLTPSRRAAIARQLAEGLAFLHSLPGCRLIHRDLKPNNVLLEAPPSLDVKICDFGLSRILAENDVQSSSAAGHAFWMAPELLRGRPYDEKVDTYSFGVILYQLAYWVDDQLYGGLNKAQVDFQVVHGLLRLQDRLTSAIDPAVAALVRDCVDEDPRNRPSMASVVTRLAGVREFPQPQQGGAAAAQPPAPLSGGGAPAVVAAVSAAAAVGPRASPGPADEVGAGAGAVVGGGVVGGAGAGAEQSGGGVAGGVGRTTPGKPATAPAAEAIKPAKV</sequence>
<feature type="region of interest" description="Disordered" evidence="4">
    <location>
        <begin position="1204"/>
        <end position="1237"/>
    </location>
</feature>
<dbReference type="Gene3D" id="3.30.200.20">
    <property type="entry name" value="Phosphorylase Kinase, domain 1"/>
    <property type="match status" value="1"/>
</dbReference>
<name>A0A836C3N0_9CHLO</name>
<dbReference type="PROSITE" id="PS00108">
    <property type="entry name" value="PROTEIN_KINASE_ST"/>
    <property type="match status" value="1"/>
</dbReference>
<feature type="repeat" description="ANK" evidence="3">
    <location>
        <begin position="1565"/>
        <end position="1601"/>
    </location>
</feature>
<dbReference type="InterPro" id="IPR008271">
    <property type="entry name" value="Ser/Thr_kinase_AS"/>
</dbReference>
<feature type="repeat" description="ANK" evidence="3">
    <location>
        <begin position="410"/>
        <end position="443"/>
    </location>
</feature>
<feature type="compositionally biased region" description="Basic and acidic residues" evidence="4">
    <location>
        <begin position="1123"/>
        <end position="1141"/>
    </location>
</feature>
<feature type="region of interest" description="Disordered" evidence="4">
    <location>
        <begin position="752"/>
        <end position="883"/>
    </location>
</feature>
<dbReference type="SMART" id="SM00248">
    <property type="entry name" value="ANK"/>
    <property type="match status" value="14"/>
</dbReference>
<feature type="region of interest" description="Disordered" evidence="4">
    <location>
        <begin position="1056"/>
        <end position="1189"/>
    </location>
</feature>
<feature type="compositionally biased region" description="Polar residues" evidence="4">
    <location>
        <begin position="1161"/>
        <end position="1170"/>
    </location>
</feature>
<feature type="compositionally biased region" description="Low complexity" evidence="4">
    <location>
        <begin position="1056"/>
        <end position="1070"/>
    </location>
</feature>
<dbReference type="PANTHER" id="PTHR24198:SF165">
    <property type="entry name" value="ANKYRIN REPEAT-CONTAINING PROTEIN-RELATED"/>
    <property type="match status" value="1"/>
</dbReference>
<feature type="compositionally biased region" description="Pro residues" evidence="4">
    <location>
        <begin position="778"/>
        <end position="797"/>
    </location>
</feature>
<evidence type="ECO:0000313" key="7">
    <source>
        <dbReference type="Proteomes" id="UP000612055"/>
    </source>
</evidence>
<feature type="region of interest" description="Disordered" evidence="4">
    <location>
        <begin position="1658"/>
        <end position="1730"/>
    </location>
</feature>
<dbReference type="PRINTS" id="PR01415">
    <property type="entry name" value="ANKYRIN"/>
</dbReference>
<dbReference type="Gene3D" id="1.10.510.10">
    <property type="entry name" value="Transferase(Phosphotransferase) domain 1"/>
    <property type="match status" value="1"/>
</dbReference>
<keyword evidence="7" id="KW-1185">Reference proteome</keyword>
<dbReference type="Pfam" id="PF00069">
    <property type="entry name" value="Pkinase"/>
    <property type="match status" value="1"/>
</dbReference>
<dbReference type="Pfam" id="PF00023">
    <property type="entry name" value="Ank"/>
    <property type="match status" value="2"/>
</dbReference>
<feature type="domain" description="Protein kinase" evidence="5">
    <location>
        <begin position="1745"/>
        <end position="2056"/>
    </location>
</feature>
<evidence type="ECO:0000313" key="6">
    <source>
        <dbReference type="EMBL" id="KAG2497952.1"/>
    </source>
</evidence>
<feature type="compositionally biased region" description="Low complexity" evidence="4">
    <location>
        <begin position="669"/>
        <end position="685"/>
    </location>
</feature>
<organism evidence="6 7">
    <name type="scientific">Edaphochlamys debaryana</name>
    <dbReference type="NCBI Taxonomy" id="47281"/>
    <lineage>
        <taxon>Eukaryota</taxon>
        <taxon>Viridiplantae</taxon>
        <taxon>Chlorophyta</taxon>
        <taxon>core chlorophytes</taxon>
        <taxon>Chlorophyceae</taxon>
        <taxon>CS clade</taxon>
        <taxon>Chlamydomonadales</taxon>
        <taxon>Chlamydomonadales incertae sedis</taxon>
        <taxon>Edaphochlamys</taxon>
    </lineage>
</organism>
<evidence type="ECO:0000256" key="3">
    <source>
        <dbReference type="PROSITE-ProRule" id="PRU00023"/>
    </source>
</evidence>
<dbReference type="SUPFAM" id="SSF48403">
    <property type="entry name" value="Ankyrin repeat"/>
    <property type="match status" value="2"/>
</dbReference>
<feature type="repeat" description="ANK" evidence="3">
    <location>
        <begin position="320"/>
        <end position="344"/>
    </location>
</feature>
<feature type="compositionally biased region" description="Acidic residues" evidence="4">
    <location>
        <begin position="477"/>
        <end position="486"/>
    </location>
</feature>
<proteinExistence type="predicted"/>
<feature type="compositionally biased region" description="Pro residues" evidence="4">
    <location>
        <begin position="603"/>
        <end position="613"/>
    </location>
</feature>
<evidence type="ECO:0000256" key="4">
    <source>
        <dbReference type="SAM" id="MobiDB-lite"/>
    </source>
</evidence>
<feature type="compositionally biased region" description="Low complexity" evidence="4">
    <location>
        <begin position="1215"/>
        <end position="1227"/>
    </location>
</feature>
<comment type="caution">
    <text evidence="6">The sequence shown here is derived from an EMBL/GenBank/DDBJ whole genome shotgun (WGS) entry which is preliminary data.</text>
</comment>
<feature type="compositionally biased region" description="Polar residues" evidence="4">
    <location>
        <begin position="926"/>
        <end position="947"/>
    </location>
</feature>
<feature type="repeat" description="ANK" evidence="3">
    <location>
        <begin position="208"/>
        <end position="240"/>
    </location>
</feature>
<feature type="compositionally biased region" description="Gly residues" evidence="4">
    <location>
        <begin position="2116"/>
        <end position="2134"/>
    </location>
</feature>
<feature type="compositionally biased region" description="Pro residues" evidence="4">
    <location>
        <begin position="753"/>
        <end position="764"/>
    </location>
</feature>
<keyword evidence="1" id="KW-0677">Repeat</keyword>
<feature type="repeat" description="ANK" evidence="3">
    <location>
        <begin position="42"/>
        <end position="74"/>
    </location>
</feature>
<feature type="region of interest" description="Disordered" evidence="4">
    <location>
        <begin position="581"/>
        <end position="619"/>
    </location>
</feature>
<dbReference type="EMBL" id="JAEHOE010000012">
    <property type="protein sequence ID" value="KAG2497952.1"/>
    <property type="molecule type" value="Genomic_DNA"/>
</dbReference>
<dbReference type="SUPFAM" id="SSF56112">
    <property type="entry name" value="Protein kinase-like (PK-like)"/>
    <property type="match status" value="1"/>
</dbReference>
<feature type="compositionally biased region" description="Basic and acidic residues" evidence="4">
    <location>
        <begin position="1719"/>
        <end position="1730"/>
    </location>
</feature>
<feature type="compositionally biased region" description="Gly residues" evidence="4">
    <location>
        <begin position="1107"/>
        <end position="1116"/>
    </location>
</feature>
<dbReference type="InterPro" id="IPR000719">
    <property type="entry name" value="Prot_kinase_dom"/>
</dbReference>
<reference evidence="6" key="1">
    <citation type="journal article" date="2020" name="bioRxiv">
        <title>Comparative genomics of Chlamydomonas.</title>
        <authorList>
            <person name="Craig R.J."/>
            <person name="Hasan A.R."/>
            <person name="Ness R.W."/>
            <person name="Keightley P.D."/>
        </authorList>
    </citation>
    <scope>NUCLEOTIDE SEQUENCE</scope>
    <source>
        <strain evidence="6">CCAP 11/70</strain>
    </source>
</reference>
<feature type="compositionally biased region" description="Gly residues" evidence="4">
    <location>
        <begin position="1803"/>
        <end position="1819"/>
    </location>
</feature>
<dbReference type="GO" id="GO:0005524">
    <property type="term" value="F:ATP binding"/>
    <property type="evidence" value="ECO:0007669"/>
    <property type="project" value="InterPro"/>
</dbReference>
<evidence type="ECO:0000256" key="2">
    <source>
        <dbReference type="ARBA" id="ARBA00023043"/>
    </source>
</evidence>
<dbReference type="OrthoDB" id="542708at2759"/>
<dbReference type="Pfam" id="PF12796">
    <property type="entry name" value="Ank_2"/>
    <property type="match status" value="3"/>
</dbReference>
<dbReference type="InterPro" id="IPR011009">
    <property type="entry name" value="Kinase-like_dom_sf"/>
</dbReference>
<feature type="repeat" description="ANK" evidence="3">
    <location>
        <begin position="151"/>
        <end position="173"/>
    </location>
</feature>
<dbReference type="Pfam" id="PF13637">
    <property type="entry name" value="Ank_4"/>
    <property type="match status" value="1"/>
</dbReference>
<dbReference type="GO" id="GO:0004672">
    <property type="term" value="F:protein kinase activity"/>
    <property type="evidence" value="ECO:0007669"/>
    <property type="project" value="InterPro"/>
</dbReference>
<feature type="region of interest" description="Disordered" evidence="4">
    <location>
        <begin position="70"/>
        <end position="100"/>
    </location>
</feature>
<dbReference type="Gene3D" id="1.25.40.20">
    <property type="entry name" value="Ankyrin repeat-containing domain"/>
    <property type="match status" value="4"/>
</dbReference>
<feature type="repeat" description="ANK" evidence="3">
    <location>
        <begin position="355"/>
        <end position="387"/>
    </location>
</feature>
<feature type="repeat" description="ANK" evidence="3">
    <location>
        <begin position="1532"/>
        <end position="1564"/>
    </location>
</feature>
<accession>A0A836C3N0</accession>
<feature type="compositionally biased region" description="Low complexity" evidence="4">
    <location>
        <begin position="2136"/>
        <end position="2155"/>
    </location>
</feature>
<feature type="region of interest" description="Disordered" evidence="4">
    <location>
        <begin position="665"/>
        <end position="737"/>
    </location>
</feature>
<dbReference type="PROSITE" id="PS50088">
    <property type="entry name" value="ANK_REPEAT"/>
    <property type="match status" value="9"/>
</dbReference>
<feature type="repeat" description="ANK" evidence="3">
    <location>
        <begin position="1602"/>
        <end position="1634"/>
    </location>
</feature>
<feature type="compositionally biased region" description="Low complexity" evidence="4">
    <location>
        <begin position="1143"/>
        <end position="1154"/>
    </location>
</feature>
<keyword evidence="2 3" id="KW-0040">ANK repeat</keyword>